<keyword evidence="3" id="KW-1185">Reference proteome</keyword>
<dbReference type="Pfam" id="PF12146">
    <property type="entry name" value="Hydrolase_4"/>
    <property type="match status" value="1"/>
</dbReference>
<evidence type="ECO:0000313" key="3">
    <source>
        <dbReference type="Proteomes" id="UP001176891"/>
    </source>
</evidence>
<dbReference type="InterPro" id="IPR022742">
    <property type="entry name" value="Hydrolase_4"/>
</dbReference>
<reference evidence="2" key="1">
    <citation type="submission" date="2023-07" db="EMBL/GenBank/DDBJ databases">
        <title>Two novel species in the genus Flavivirga.</title>
        <authorList>
            <person name="Kwon K."/>
        </authorList>
    </citation>
    <scope>NUCLEOTIDE SEQUENCE</scope>
    <source>
        <strain evidence="2">KACC 14157</strain>
    </source>
</reference>
<sequence length="364" mass="40895">MIIKYILIVPLFITSIIFGQEKRPQLPKKPYPYLSEEITFKNFEANISLSGTLTIPNSNENNNFPTVILISGSGPDERDAELFGHKPFLVLSDYLTRNGIAVLRFDERGTGESEGNFKTATSFDFKTDVESAISYLKTRNDINEIGLIGHSEGGLIAPMAASNKEIKFIILLAGPVLPAKEISLLQHELMSRANKFTEEDIVKSLNSRAEILDLIINYNNELEPLAQLKNKIKKLLNSDTTLEIPNGMDKQKFIRILTNQSVSPWMRYMLKHDPYETLKQVTCPVLVLNGSKDLQVPSTRNLDTAEKALREGSNINFTIQELPNLNHLFQECTTGSPNEYAEIEQTLSPVLLSIINSWIKGLKL</sequence>
<dbReference type="GO" id="GO:0016787">
    <property type="term" value="F:hydrolase activity"/>
    <property type="evidence" value="ECO:0007669"/>
    <property type="project" value="UniProtKB-KW"/>
</dbReference>
<dbReference type="InterPro" id="IPR053145">
    <property type="entry name" value="AB_hydrolase_Est10"/>
</dbReference>
<accession>A0ABT8X4K3</accession>
<dbReference type="PANTHER" id="PTHR43265">
    <property type="entry name" value="ESTERASE ESTD"/>
    <property type="match status" value="1"/>
</dbReference>
<dbReference type="Gene3D" id="3.40.50.1820">
    <property type="entry name" value="alpha/beta hydrolase"/>
    <property type="match status" value="1"/>
</dbReference>
<comment type="caution">
    <text evidence="2">The sequence shown here is derived from an EMBL/GenBank/DDBJ whole genome shotgun (WGS) entry which is preliminary data.</text>
</comment>
<dbReference type="EMBL" id="JAUOEM010000005">
    <property type="protein sequence ID" value="MDO5988627.1"/>
    <property type="molecule type" value="Genomic_DNA"/>
</dbReference>
<feature type="domain" description="Serine aminopeptidase S33" evidence="1">
    <location>
        <begin position="91"/>
        <end position="326"/>
    </location>
</feature>
<dbReference type="InterPro" id="IPR029058">
    <property type="entry name" value="AB_hydrolase_fold"/>
</dbReference>
<dbReference type="SUPFAM" id="SSF53474">
    <property type="entry name" value="alpha/beta-Hydrolases"/>
    <property type="match status" value="1"/>
</dbReference>
<dbReference type="Proteomes" id="UP001176891">
    <property type="component" value="Unassembled WGS sequence"/>
</dbReference>
<evidence type="ECO:0000313" key="2">
    <source>
        <dbReference type="EMBL" id="MDO5988627.1"/>
    </source>
</evidence>
<gene>
    <name evidence="2" type="ORF">Q4Q39_14540</name>
</gene>
<keyword evidence="2" id="KW-0378">Hydrolase</keyword>
<proteinExistence type="predicted"/>
<evidence type="ECO:0000259" key="1">
    <source>
        <dbReference type="Pfam" id="PF12146"/>
    </source>
</evidence>
<organism evidence="2 3">
    <name type="scientific">Flavivirga amylovorans</name>
    <dbReference type="NCBI Taxonomy" id="870486"/>
    <lineage>
        <taxon>Bacteria</taxon>
        <taxon>Pseudomonadati</taxon>
        <taxon>Bacteroidota</taxon>
        <taxon>Flavobacteriia</taxon>
        <taxon>Flavobacteriales</taxon>
        <taxon>Flavobacteriaceae</taxon>
        <taxon>Flavivirga</taxon>
    </lineage>
</organism>
<protein>
    <submittedName>
        <fullName evidence="2">Alpha/beta fold hydrolase</fullName>
    </submittedName>
</protein>
<dbReference type="RefSeq" id="WP_303283276.1">
    <property type="nucleotide sequence ID" value="NZ_BAABCZ010000004.1"/>
</dbReference>
<dbReference type="PANTHER" id="PTHR43265:SF1">
    <property type="entry name" value="ESTERASE ESTD"/>
    <property type="match status" value="1"/>
</dbReference>
<name>A0ABT8X4K3_9FLAO</name>